<dbReference type="InterPro" id="IPR019494">
    <property type="entry name" value="FIST_C"/>
</dbReference>
<evidence type="ECO:0008006" key="5">
    <source>
        <dbReference type="Google" id="ProtNLM"/>
    </source>
</evidence>
<feature type="domain" description="FIST C-domain" evidence="2">
    <location>
        <begin position="287"/>
        <end position="433"/>
    </location>
</feature>
<dbReference type="PATRIC" id="fig|83552.4.peg.2407"/>
<sequence>MAFIYRILYLKVRYLCGLQIDCSELEYTVKIQTQSFKKTIWSSRKIRATYVEEITGEIMSTIFTTSIVKEKDSHAAGETLGLEALKKMPTQKPDLAIIFGSPDYDYKKVFESFFKIIGEIQIIGCTSAGEFTEKEMSQGGIACAFITSDTHHFYTGIGIGLQNKQNEAIDVALANFPKSVPNFPLQSVMLFVDGLTGKGEEAVQATSRMLGGQVKLFGGAAGDNLHFKKTRVFGSGLALSDAVSTCLIASKKPIICSVKHGHHPISPALCVTKAKDNVLYEIEGKIALDVWKEYLQDEIQEQDWKHLINHSSEFLSKLLMKAGMITGDSYEIRFPISCNPDGSLNFICKVEKNSLIKIMSTRPSDQITSALEAAKEALKLAKNEKIAGIVVFDCACRGMILKERFSVAVEMIKDIFPDTPMIGVETYGEILLEPDVLAGGFHNASIVIMLIPE</sequence>
<dbReference type="AlphaFoldDB" id="A0A0C1BY66"/>
<comment type="caution">
    <text evidence="3">The sequence shown here is derived from an EMBL/GenBank/DDBJ whole genome shotgun (WGS) entry which is preliminary data.</text>
</comment>
<accession>A0A0C1BY66</accession>
<dbReference type="Pfam" id="PF08495">
    <property type="entry name" value="FIST"/>
    <property type="match status" value="1"/>
</dbReference>
<name>A0A0C1BY66_9BACT</name>
<dbReference type="EMBL" id="JSAM01000117">
    <property type="protein sequence ID" value="KIA76436.1"/>
    <property type="molecule type" value="Genomic_DNA"/>
</dbReference>
<organism evidence="3 4">
    <name type="scientific">Parachlamydia acanthamoebae</name>
    <dbReference type="NCBI Taxonomy" id="83552"/>
    <lineage>
        <taxon>Bacteria</taxon>
        <taxon>Pseudomonadati</taxon>
        <taxon>Chlamydiota</taxon>
        <taxon>Chlamydiia</taxon>
        <taxon>Parachlamydiales</taxon>
        <taxon>Parachlamydiaceae</taxon>
        <taxon>Parachlamydia</taxon>
    </lineage>
</organism>
<dbReference type="Proteomes" id="UP000031307">
    <property type="component" value="Unassembled WGS sequence"/>
</dbReference>
<dbReference type="PANTHER" id="PTHR40252:SF2">
    <property type="entry name" value="BLR0328 PROTEIN"/>
    <property type="match status" value="1"/>
</dbReference>
<evidence type="ECO:0000259" key="2">
    <source>
        <dbReference type="SMART" id="SM01204"/>
    </source>
</evidence>
<evidence type="ECO:0000313" key="4">
    <source>
        <dbReference type="Proteomes" id="UP000031307"/>
    </source>
</evidence>
<evidence type="ECO:0000259" key="1">
    <source>
        <dbReference type="SMART" id="SM00897"/>
    </source>
</evidence>
<dbReference type="PANTHER" id="PTHR40252">
    <property type="entry name" value="BLR0328 PROTEIN"/>
    <property type="match status" value="1"/>
</dbReference>
<feature type="domain" description="FIST" evidence="1">
    <location>
        <begin position="92"/>
        <end position="286"/>
    </location>
</feature>
<dbReference type="SMART" id="SM00897">
    <property type="entry name" value="FIST"/>
    <property type="match status" value="1"/>
</dbReference>
<dbReference type="InterPro" id="IPR013702">
    <property type="entry name" value="FIST_domain_N"/>
</dbReference>
<gene>
    <name evidence="3" type="ORF">DB43_AG00140</name>
</gene>
<dbReference type="SMART" id="SM01204">
    <property type="entry name" value="FIST_C"/>
    <property type="match status" value="1"/>
</dbReference>
<proteinExistence type="predicted"/>
<evidence type="ECO:0000313" key="3">
    <source>
        <dbReference type="EMBL" id="KIA76436.1"/>
    </source>
</evidence>
<reference evidence="3 4" key="1">
    <citation type="journal article" date="2014" name="Mol. Biol. Evol.">
        <title>Massive expansion of Ubiquitination-related gene families within the Chlamydiae.</title>
        <authorList>
            <person name="Domman D."/>
            <person name="Collingro A."/>
            <person name="Lagkouvardos I."/>
            <person name="Gehre L."/>
            <person name="Weinmaier T."/>
            <person name="Rattei T."/>
            <person name="Subtil A."/>
            <person name="Horn M."/>
        </authorList>
    </citation>
    <scope>NUCLEOTIDE SEQUENCE [LARGE SCALE GENOMIC DNA]</scope>
    <source>
        <strain evidence="3 4">OEW1</strain>
    </source>
</reference>
<protein>
    <recommendedName>
        <fullName evidence="5">FIST domain-containing protein</fullName>
    </recommendedName>
</protein>
<dbReference type="Pfam" id="PF10442">
    <property type="entry name" value="FIST_C"/>
    <property type="match status" value="1"/>
</dbReference>